<proteinExistence type="predicted"/>
<evidence type="ECO:0000313" key="3">
    <source>
        <dbReference type="Proteomes" id="UP000235145"/>
    </source>
</evidence>
<keyword evidence="3" id="KW-1185">Reference proteome</keyword>
<dbReference type="EMBL" id="NBSK02000004">
    <property type="protein sequence ID" value="KAJ0211325.1"/>
    <property type="molecule type" value="Genomic_DNA"/>
</dbReference>
<reference evidence="2 3" key="1">
    <citation type="journal article" date="2017" name="Nat. Commun.">
        <title>Genome assembly with in vitro proximity ligation data and whole-genome triplication in lettuce.</title>
        <authorList>
            <person name="Reyes-Chin-Wo S."/>
            <person name="Wang Z."/>
            <person name="Yang X."/>
            <person name="Kozik A."/>
            <person name="Arikit S."/>
            <person name="Song C."/>
            <person name="Xia L."/>
            <person name="Froenicke L."/>
            <person name="Lavelle D.O."/>
            <person name="Truco M.J."/>
            <person name="Xia R."/>
            <person name="Zhu S."/>
            <person name="Xu C."/>
            <person name="Xu H."/>
            <person name="Xu X."/>
            <person name="Cox K."/>
            <person name="Korf I."/>
            <person name="Meyers B.C."/>
            <person name="Michelmore R.W."/>
        </authorList>
    </citation>
    <scope>NUCLEOTIDE SEQUENCE [LARGE SCALE GENOMIC DNA]</scope>
    <source>
        <strain evidence="3">cv. Salinas</strain>
        <tissue evidence="2">Seedlings</tissue>
    </source>
</reference>
<comment type="caution">
    <text evidence="2">The sequence shown here is derived from an EMBL/GenBank/DDBJ whole genome shotgun (WGS) entry which is preliminary data.</text>
</comment>
<gene>
    <name evidence="2" type="ORF">LSAT_V11C400180140</name>
</gene>
<evidence type="ECO:0000313" key="2">
    <source>
        <dbReference type="EMBL" id="KAJ0211325.1"/>
    </source>
</evidence>
<name>A0A9R1VRQ1_LACSA</name>
<protein>
    <submittedName>
        <fullName evidence="2">Uncharacterized protein</fullName>
    </submittedName>
</protein>
<evidence type="ECO:0000256" key="1">
    <source>
        <dbReference type="SAM" id="MobiDB-lite"/>
    </source>
</evidence>
<feature type="region of interest" description="Disordered" evidence="1">
    <location>
        <begin position="1"/>
        <end position="37"/>
    </location>
</feature>
<dbReference type="AlphaFoldDB" id="A0A9R1VRQ1"/>
<sequence length="81" mass="9348">MKNKARVEGSTGVHTRNINLPRNDDGGGDEQPDDNNKYLDIFSFPGHQYGRFKTRKLSDDELHAAQTYILLNKDKIKHYIM</sequence>
<accession>A0A9R1VRQ1</accession>
<organism evidence="2 3">
    <name type="scientific">Lactuca sativa</name>
    <name type="common">Garden lettuce</name>
    <dbReference type="NCBI Taxonomy" id="4236"/>
    <lineage>
        <taxon>Eukaryota</taxon>
        <taxon>Viridiplantae</taxon>
        <taxon>Streptophyta</taxon>
        <taxon>Embryophyta</taxon>
        <taxon>Tracheophyta</taxon>
        <taxon>Spermatophyta</taxon>
        <taxon>Magnoliopsida</taxon>
        <taxon>eudicotyledons</taxon>
        <taxon>Gunneridae</taxon>
        <taxon>Pentapetalae</taxon>
        <taxon>asterids</taxon>
        <taxon>campanulids</taxon>
        <taxon>Asterales</taxon>
        <taxon>Asteraceae</taxon>
        <taxon>Cichorioideae</taxon>
        <taxon>Cichorieae</taxon>
        <taxon>Lactucinae</taxon>
        <taxon>Lactuca</taxon>
    </lineage>
</organism>
<dbReference type="Proteomes" id="UP000235145">
    <property type="component" value="Unassembled WGS sequence"/>
</dbReference>